<sequence>MKRATAGRRDSFAIGEALNHANFVIVSASASCRDRQLINFGAVA</sequence>
<evidence type="ECO:0000313" key="1">
    <source>
        <dbReference type="EMBL" id="AFL55140.1"/>
    </source>
</evidence>
<keyword evidence="1" id="KW-0614">Plasmid</keyword>
<evidence type="ECO:0000313" key="2">
    <source>
        <dbReference type="Proteomes" id="UP000006180"/>
    </source>
</evidence>
<dbReference type="EMBL" id="CP003566">
    <property type="protein sequence ID" value="AFL55140.1"/>
    <property type="molecule type" value="Genomic_DNA"/>
</dbReference>
<proteinExistence type="predicted"/>
<reference evidence="1" key="1">
    <citation type="journal article" date="2012" name="J. Bacteriol.">
        <title>Complete genome sequence of the broad-host-range strain Sinorhizobium fredii USDA257.</title>
        <authorList>
            <person name="Schuldes J."/>
            <person name="Rodriguez Orbegoso M."/>
            <person name="Schmeisser C."/>
            <person name="Krishnan H.B."/>
            <person name="Daniel R."/>
            <person name="Streit W.R."/>
        </authorList>
    </citation>
    <scope>NUCLEOTIDE SEQUENCE [LARGE SCALE GENOMIC DNA]</scope>
    <source>
        <strain evidence="1">USDA 257</strain>
        <plasmid evidence="1">pUSDA257</plasmid>
    </source>
</reference>
<name>I3XGY4_SINF2</name>
<dbReference type="AlphaFoldDB" id="I3XGY4"/>
<accession>I3XGY4</accession>
<protein>
    <submittedName>
        <fullName evidence="1">Uncharacterized protein</fullName>
    </submittedName>
</protein>
<organism evidence="1">
    <name type="scientific">Sinorhizobium fredii (strain USDA 257)</name>
    <dbReference type="NCBI Taxonomy" id="1185652"/>
    <lineage>
        <taxon>Bacteria</taxon>
        <taxon>Pseudomonadati</taxon>
        <taxon>Pseudomonadota</taxon>
        <taxon>Alphaproteobacteria</taxon>
        <taxon>Hyphomicrobiales</taxon>
        <taxon>Rhizobiaceae</taxon>
        <taxon>Sinorhizobium/Ensifer group</taxon>
        <taxon>Sinorhizobium</taxon>
    </lineage>
</organism>
<geneLocation type="plasmid" evidence="2">
    <name>pUSDA257 fragment 3</name>
</geneLocation>
<gene>
    <name evidence="1" type="ORF">USDA257_p04250</name>
</gene>
<dbReference type="PROSITE" id="PS51257">
    <property type="entry name" value="PROKAR_LIPOPROTEIN"/>
    <property type="match status" value="1"/>
</dbReference>
<dbReference type="HOGENOM" id="CLU_3221157_0_0_5"/>